<keyword evidence="2" id="KW-1185">Reference proteome</keyword>
<dbReference type="AlphaFoldDB" id="A0A392T6S2"/>
<feature type="non-terminal residue" evidence="1">
    <location>
        <position position="79"/>
    </location>
</feature>
<accession>A0A392T6S2</accession>
<protein>
    <submittedName>
        <fullName evidence="1">Uncharacterized protein</fullName>
    </submittedName>
</protein>
<evidence type="ECO:0000313" key="1">
    <source>
        <dbReference type="EMBL" id="MCI55995.1"/>
    </source>
</evidence>
<sequence>YVVRPRTPSARDSLYETTIVTEEDRSARLDEDGRPVVWRIARFPLSWSEEHFPTPTDSYLTKDESLSDEERVGLAKLQS</sequence>
<dbReference type="EMBL" id="LXQA010505193">
    <property type="protein sequence ID" value="MCI55995.1"/>
    <property type="molecule type" value="Genomic_DNA"/>
</dbReference>
<organism evidence="1 2">
    <name type="scientific">Trifolium medium</name>
    <dbReference type="NCBI Taxonomy" id="97028"/>
    <lineage>
        <taxon>Eukaryota</taxon>
        <taxon>Viridiplantae</taxon>
        <taxon>Streptophyta</taxon>
        <taxon>Embryophyta</taxon>
        <taxon>Tracheophyta</taxon>
        <taxon>Spermatophyta</taxon>
        <taxon>Magnoliopsida</taxon>
        <taxon>eudicotyledons</taxon>
        <taxon>Gunneridae</taxon>
        <taxon>Pentapetalae</taxon>
        <taxon>rosids</taxon>
        <taxon>fabids</taxon>
        <taxon>Fabales</taxon>
        <taxon>Fabaceae</taxon>
        <taxon>Papilionoideae</taxon>
        <taxon>50 kb inversion clade</taxon>
        <taxon>NPAAA clade</taxon>
        <taxon>Hologalegina</taxon>
        <taxon>IRL clade</taxon>
        <taxon>Trifolieae</taxon>
        <taxon>Trifolium</taxon>
    </lineage>
</organism>
<name>A0A392T6S2_9FABA</name>
<dbReference type="Proteomes" id="UP000265520">
    <property type="component" value="Unassembled WGS sequence"/>
</dbReference>
<reference evidence="1 2" key="1">
    <citation type="journal article" date="2018" name="Front. Plant Sci.">
        <title>Red Clover (Trifolium pratense) and Zigzag Clover (T. medium) - A Picture of Genomic Similarities and Differences.</title>
        <authorList>
            <person name="Dluhosova J."/>
            <person name="Istvanek J."/>
            <person name="Nedelnik J."/>
            <person name="Repkova J."/>
        </authorList>
    </citation>
    <scope>NUCLEOTIDE SEQUENCE [LARGE SCALE GENOMIC DNA]</scope>
    <source>
        <strain evidence="2">cv. 10/8</strain>
        <tissue evidence="1">Leaf</tissue>
    </source>
</reference>
<comment type="caution">
    <text evidence="1">The sequence shown here is derived from an EMBL/GenBank/DDBJ whole genome shotgun (WGS) entry which is preliminary data.</text>
</comment>
<feature type="non-terminal residue" evidence="1">
    <location>
        <position position="1"/>
    </location>
</feature>
<evidence type="ECO:0000313" key="2">
    <source>
        <dbReference type="Proteomes" id="UP000265520"/>
    </source>
</evidence>
<proteinExistence type="predicted"/>